<name>A0A1J5S4P0_9ZZZZ</name>
<dbReference type="InterPro" id="IPR009822">
    <property type="entry name" value="YaeQ"/>
</dbReference>
<dbReference type="Gene3D" id="3.10.640.10">
    <property type="entry name" value="Restriction endonuclease-like alpha-beta roll domain"/>
    <property type="match status" value="1"/>
</dbReference>
<organism evidence="1">
    <name type="scientific">mine drainage metagenome</name>
    <dbReference type="NCBI Taxonomy" id="410659"/>
    <lineage>
        <taxon>unclassified sequences</taxon>
        <taxon>metagenomes</taxon>
        <taxon>ecological metagenomes</taxon>
    </lineage>
</organism>
<protein>
    <submittedName>
        <fullName evidence="1">YaeQ protein</fullName>
    </submittedName>
</protein>
<dbReference type="PANTHER" id="PTHR38784:SF1">
    <property type="entry name" value="SUCROSE PHOSPHORYLASE"/>
    <property type="match status" value="1"/>
</dbReference>
<dbReference type="InterPro" id="IPR011335">
    <property type="entry name" value="Restrct_endonuc-II-like"/>
</dbReference>
<accession>A0A1J5S4P0</accession>
<dbReference type="PIRSF" id="PIRSF011484">
    <property type="entry name" value="YaeQ"/>
    <property type="match status" value="1"/>
</dbReference>
<dbReference type="InterPro" id="IPR038590">
    <property type="entry name" value="YaeQ_sf"/>
</dbReference>
<evidence type="ECO:0000313" key="1">
    <source>
        <dbReference type="EMBL" id="OIQ99095.1"/>
    </source>
</evidence>
<comment type="caution">
    <text evidence="1">The sequence shown here is derived from an EMBL/GenBank/DDBJ whole genome shotgun (WGS) entry which is preliminary data.</text>
</comment>
<dbReference type="Pfam" id="PF07152">
    <property type="entry name" value="YaeQ"/>
    <property type="match status" value="1"/>
</dbReference>
<proteinExistence type="predicted"/>
<dbReference type="PANTHER" id="PTHR38784">
    <property type="entry name" value="SUCROSE PHOSPHORYLASE"/>
    <property type="match status" value="1"/>
</dbReference>
<reference evidence="1" key="1">
    <citation type="submission" date="2016-10" db="EMBL/GenBank/DDBJ databases">
        <title>Sequence of Gallionella enrichment culture.</title>
        <authorList>
            <person name="Poehlein A."/>
            <person name="Muehling M."/>
            <person name="Daniel R."/>
        </authorList>
    </citation>
    <scope>NUCLEOTIDE SEQUENCE</scope>
</reference>
<dbReference type="CDD" id="cd22368">
    <property type="entry name" value="YaeQ-like"/>
    <property type="match status" value="1"/>
</dbReference>
<dbReference type="AlphaFoldDB" id="A0A1J5S4P0"/>
<dbReference type="SUPFAM" id="SSF52980">
    <property type="entry name" value="Restriction endonuclease-like"/>
    <property type="match status" value="1"/>
</dbReference>
<dbReference type="SMART" id="SM01322">
    <property type="entry name" value="YaeQ"/>
    <property type="match status" value="1"/>
</dbReference>
<gene>
    <name evidence="1" type="ORF">GALL_188310</name>
</gene>
<sequence length="181" mass="20291">MAIKSTIYKIDLQVSDMDRNYYQAHNLTVAKHPSETDERVMVRLISFALYANEALIFGKGLSDDEEPDLWQKDLTGAIQLWMDVGLPTERDIRKAAGRSKQVIVVLYGGRIADMWWTQNSKALLKINNLTVINLPDTQELASIASRSMNISCTIQDGQIMLGHDGGSFDITPVTLKEPSTY</sequence>
<dbReference type="EMBL" id="MLJW01000110">
    <property type="protein sequence ID" value="OIQ99095.1"/>
    <property type="molecule type" value="Genomic_DNA"/>
</dbReference>